<feature type="chain" id="PRO_5047502017" evidence="1">
    <location>
        <begin position="23"/>
        <end position="271"/>
    </location>
</feature>
<keyword evidence="1" id="KW-0732">Signal</keyword>
<evidence type="ECO:0000313" key="4">
    <source>
        <dbReference type="EMBL" id="MFD1265222.1"/>
    </source>
</evidence>
<comment type="caution">
    <text evidence="4">The sequence shown here is derived from an EMBL/GenBank/DDBJ whole genome shotgun (WGS) entry which is preliminary data.</text>
</comment>
<protein>
    <submittedName>
        <fullName evidence="4">PEP-CTERM sorting domain-containing protein</fullName>
    </submittedName>
</protein>
<dbReference type="InterPro" id="IPR013424">
    <property type="entry name" value="Ice-binding_C"/>
</dbReference>
<dbReference type="Pfam" id="PF26598">
    <property type="entry name" value="DUF8187"/>
    <property type="match status" value="1"/>
</dbReference>
<evidence type="ECO:0000259" key="2">
    <source>
        <dbReference type="Pfam" id="PF07589"/>
    </source>
</evidence>
<dbReference type="NCBIfam" id="TIGR03370">
    <property type="entry name" value="VPLPA-CTERM"/>
    <property type="match status" value="1"/>
</dbReference>
<name>A0ABW3WJQ8_9RHOO</name>
<gene>
    <name evidence="4" type="ORF">ACFQ4M_16730</name>
</gene>
<dbReference type="EMBL" id="JBHTMC010000031">
    <property type="protein sequence ID" value="MFD1265222.1"/>
    <property type="molecule type" value="Genomic_DNA"/>
</dbReference>
<evidence type="ECO:0000259" key="3">
    <source>
        <dbReference type="Pfam" id="PF26598"/>
    </source>
</evidence>
<dbReference type="Proteomes" id="UP001597158">
    <property type="component" value="Unassembled WGS sequence"/>
</dbReference>
<keyword evidence="5" id="KW-1185">Reference proteome</keyword>
<dbReference type="Pfam" id="PF07589">
    <property type="entry name" value="PEP-CTERM"/>
    <property type="match status" value="1"/>
</dbReference>
<feature type="domain" description="Ice-binding protein C-terminal" evidence="2">
    <location>
        <begin position="244"/>
        <end position="266"/>
    </location>
</feature>
<dbReference type="NCBIfam" id="TIGR02595">
    <property type="entry name" value="PEP_CTERM"/>
    <property type="match status" value="1"/>
</dbReference>
<dbReference type="InterPro" id="IPR022472">
    <property type="entry name" value="VPLPA-CTERM"/>
</dbReference>
<accession>A0ABW3WJQ8</accession>
<feature type="signal peptide" evidence="1">
    <location>
        <begin position="1"/>
        <end position="22"/>
    </location>
</feature>
<proteinExistence type="predicted"/>
<reference evidence="5" key="1">
    <citation type="journal article" date="2019" name="Int. J. Syst. Evol. Microbiol.">
        <title>The Global Catalogue of Microorganisms (GCM) 10K type strain sequencing project: providing services to taxonomists for standard genome sequencing and annotation.</title>
        <authorList>
            <consortium name="The Broad Institute Genomics Platform"/>
            <consortium name="The Broad Institute Genome Sequencing Center for Infectious Disease"/>
            <person name="Wu L."/>
            <person name="Ma J."/>
        </authorList>
    </citation>
    <scope>NUCLEOTIDE SEQUENCE [LARGE SCALE GENOMIC DNA]</scope>
    <source>
        <strain evidence="5">CCUG 48884</strain>
    </source>
</reference>
<dbReference type="InterPro" id="IPR058500">
    <property type="entry name" value="DUF8187"/>
</dbReference>
<sequence length="271" mass="26950">MKKYALLAATAALTAVSTGASAAYVSNVQSLAGDFAISGFADGTPLTYNVALTGLSGSLSLAAAPSGSYTVSVGPGLAGGTGYAEATFFDGPGGTVSRTISSNVQVFSGDLNVSGLTPGVYPFVFGMGLISSPISFGFNGSYDGATTMGVLGLLNGLLGTSFSDPTGAGTVAITGTITDTSVTMSITETASGWDGAGVLLAAADYAAFLQGRPDSQAERIAYMQSPTYNLTDGSFAMRNIAVTAVPEPASLALLGLGLAGLGVMRRRKQAA</sequence>
<dbReference type="RefSeq" id="WP_277830168.1">
    <property type="nucleotide sequence ID" value="NZ_JARQZE010000001.1"/>
</dbReference>
<evidence type="ECO:0000256" key="1">
    <source>
        <dbReference type="SAM" id="SignalP"/>
    </source>
</evidence>
<feature type="domain" description="DUF8187" evidence="3">
    <location>
        <begin position="22"/>
        <end position="204"/>
    </location>
</feature>
<evidence type="ECO:0000313" key="5">
    <source>
        <dbReference type="Proteomes" id="UP001597158"/>
    </source>
</evidence>
<organism evidence="4 5">
    <name type="scientific">Thauera mechernichensis</name>
    <dbReference type="NCBI Taxonomy" id="82788"/>
    <lineage>
        <taxon>Bacteria</taxon>
        <taxon>Pseudomonadati</taxon>
        <taxon>Pseudomonadota</taxon>
        <taxon>Betaproteobacteria</taxon>
        <taxon>Rhodocyclales</taxon>
        <taxon>Zoogloeaceae</taxon>
        <taxon>Thauera</taxon>
    </lineage>
</organism>